<proteinExistence type="predicted"/>
<reference evidence="2 3" key="1">
    <citation type="submission" date="2014-03" db="EMBL/GenBank/DDBJ databases">
        <title>Genomics of Bifidobacteria.</title>
        <authorList>
            <person name="Ventura M."/>
            <person name="Milani C."/>
            <person name="Lugli G.A."/>
        </authorList>
    </citation>
    <scope>NUCLEOTIDE SEQUENCE [LARGE SCALE GENOMIC DNA]</scope>
    <source>
        <strain evidence="2 3">LMG 11596</strain>
    </source>
</reference>
<protein>
    <submittedName>
        <fullName evidence="2">Uncharacterized protein</fullName>
    </submittedName>
</protein>
<organism evidence="2 3">
    <name type="scientific">Bifidobacterium gallicum DSM 20093 = LMG 11596</name>
    <dbReference type="NCBI Taxonomy" id="561180"/>
    <lineage>
        <taxon>Bacteria</taxon>
        <taxon>Bacillati</taxon>
        <taxon>Actinomycetota</taxon>
        <taxon>Actinomycetes</taxon>
        <taxon>Bifidobacteriales</taxon>
        <taxon>Bifidobacteriaceae</taxon>
        <taxon>Bifidobacterium</taxon>
    </lineage>
</organism>
<feature type="compositionally biased region" description="Basic residues" evidence="1">
    <location>
        <begin position="24"/>
        <end position="41"/>
    </location>
</feature>
<sequence length="234" mass="25134">MTGKASASKGSSKSNKSNMSKNFIGKKKGSKSRKSRKSKKWMYRRRRAVALVAALAALAVVIFCVVSLIRGAVRIHENAQRADTMALTRGEAPQAPKKSNVPDCGPNDVNMTLTPSSTSTGVGGAIDFTATISYTGSSPSGCFVNGADDERVLVITSGNDTVWRSDACEAQYRPLLMFAGQKDEQQIVWNTTRSSNECVAEADLPHVDRGTYVARLVMKDNPKVASDPVTVTVE</sequence>
<evidence type="ECO:0000313" key="3">
    <source>
        <dbReference type="Proteomes" id="UP000029074"/>
    </source>
</evidence>
<feature type="compositionally biased region" description="Low complexity" evidence="1">
    <location>
        <begin position="1"/>
        <end position="22"/>
    </location>
</feature>
<feature type="region of interest" description="Disordered" evidence="1">
    <location>
        <begin position="1"/>
        <end position="41"/>
    </location>
</feature>
<evidence type="ECO:0000313" key="2">
    <source>
        <dbReference type="EMBL" id="KFI57720.1"/>
    </source>
</evidence>
<dbReference type="AlphaFoldDB" id="A0A087AG20"/>
<dbReference type="Proteomes" id="UP000029074">
    <property type="component" value="Unassembled WGS sequence"/>
</dbReference>
<accession>A0A087AG20</accession>
<name>A0A087AG20_9BIFI</name>
<gene>
    <name evidence="2" type="ORF">BGLCM_1410</name>
</gene>
<keyword evidence="3" id="KW-1185">Reference proteome</keyword>
<comment type="caution">
    <text evidence="2">The sequence shown here is derived from an EMBL/GenBank/DDBJ whole genome shotgun (WGS) entry which is preliminary data.</text>
</comment>
<dbReference type="EMBL" id="JGYW01000009">
    <property type="protein sequence ID" value="KFI57720.1"/>
    <property type="molecule type" value="Genomic_DNA"/>
</dbReference>
<evidence type="ECO:0000256" key="1">
    <source>
        <dbReference type="SAM" id="MobiDB-lite"/>
    </source>
</evidence>